<dbReference type="OrthoDB" id="9806130at2"/>
<keyword evidence="8" id="KW-0418">Kinase</keyword>
<dbReference type="InterPro" id="IPR003594">
    <property type="entry name" value="HATPase_dom"/>
</dbReference>
<evidence type="ECO:0000256" key="12">
    <source>
        <dbReference type="ARBA" id="ARBA00023136"/>
    </source>
</evidence>
<dbReference type="SUPFAM" id="SSF55874">
    <property type="entry name" value="ATPase domain of HSP90 chaperone/DNA topoisomerase II/histidine kinase"/>
    <property type="match status" value="1"/>
</dbReference>
<dbReference type="InterPro" id="IPR005467">
    <property type="entry name" value="His_kinase_dom"/>
</dbReference>
<evidence type="ECO:0000313" key="15">
    <source>
        <dbReference type="EMBL" id="TPG48030.1"/>
    </source>
</evidence>
<keyword evidence="11" id="KW-0902">Two-component regulatory system</keyword>
<reference evidence="15 16" key="1">
    <citation type="journal article" date="2019" name="Environ. Microbiol.">
        <title>Species interactions and distinct microbial communities in high Arctic permafrost affected cryosols are associated with the CH4 and CO2 gas fluxes.</title>
        <authorList>
            <person name="Altshuler I."/>
            <person name="Hamel J."/>
            <person name="Turney S."/>
            <person name="Magnuson E."/>
            <person name="Levesque R."/>
            <person name="Greer C."/>
            <person name="Whyte L.G."/>
        </authorList>
    </citation>
    <scope>NUCLEOTIDE SEQUENCE [LARGE SCALE GENOMIC DNA]</scope>
    <source>
        <strain evidence="15 16">E6.1</strain>
    </source>
</reference>
<evidence type="ECO:0000256" key="4">
    <source>
        <dbReference type="ARBA" id="ARBA00022553"/>
    </source>
</evidence>
<feature type="transmembrane region" description="Helical" evidence="13">
    <location>
        <begin position="101"/>
        <end position="121"/>
    </location>
</feature>
<evidence type="ECO:0000256" key="1">
    <source>
        <dbReference type="ARBA" id="ARBA00000085"/>
    </source>
</evidence>
<dbReference type="AlphaFoldDB" id="A0A502FF36"/>
<comment type="catalytic activity">
    <reaction evidence="1">
        <text>ATP + protein L-histidine = ADP + protein N-phospho-L-histidine.</text>
        <dbReference type="EC" id="2.7.13.3"/>
    </reaction>
</comment>
<dbReference type="EMBL" id="RCZC01000010">
    <property type="protein sequence ID" value="TPG48030.1"/>
    <property type="molecule type" value="Genomic_DNA"/>
</dbReference>
<evidence type="ECO:0000256" key="3">
    <source>
        <dbReference type="ARBA" id="ARBA00012438"/>
    </source>
</evidence>
<dbReference type="PANTHER" id="PTHR45569:SF1">
    <property type="entry name" value="SENSOR PROTEIN KDPD"/>
    <property type="match status" value="1"/>
</dbReference>
<dbReference type="InterPro" id="IPR036890">
    <property type="entry name" value="HATPase_C_sf"/>
</dbReference>
<evidence type="ECO:0000313" key="16">
    <source>
        <dbReference type="Proteomes" id="UP000319931"/>
    </source>
</evidence>
<dbReference type="PRINTS" id="PR00344">
    <property type="entry name" value="BCTRLSENSOR"/>
</dbReference>
<evidence type="ECO:0000259" key="14">
    <source>
        <dbReference type="PROSITE" id="PS50109"/>
    </source>
</evidence>
<dbReference type="Pfam" id="PF13493">
    <property type="entry name" value="DUF4118"/>
    <property type="match status" value="1"/>
</dbReference>
<evidence type="ECO:0000256" key="6">
    <source>
        <dbReference type="ARBA" id="ARBA00022692"/>
    </source>
</evidence>
<dbReference type="Pfam" id="PF00512">
    <property type="entry name" value="HisKA"/>
    <property type="match status" value="1"/>
</dbReference>
<evidence type="ECO:0000256" key="5">
    <source>
        <dbReference type="ARBA" id="ARBA00022679"/>
    </source>
</evidence>
<evidence type="ECO:0000256" key="13">
    <source>
        <dbReference type="SAM" id="Phobius"/>
    </source>
</evidence>
<organism evidence="15 16">
    <name type="scientific">Sphingomonas glacialis</name>
    <dbReference type="NCBI Taxonomy" id="658225"/>
    <lineage>
        <taxon>Bacteria</taxon>
        <taxon>Pseudomonadati</taxon>
        <taxon>Pseudomonadota</taxon>
        <taxon>Alphaproteobacteria</taxon>
        <taxon>Sphingomonadales</taxon>
        <taxon>Sphingomonadaceae</taxon>
        <taxon>Sphingomonas</taxon>
    </lineage>
</organism>
<dbReference type="InterPro" id="IPR025201">
    <property type="entry name" value="KdpD_TM"/>
</dbReference>
<keyword evidence="6 13" id="KW-0812">Transmembrane</keyword>
<evidence type="ECO:0000256" key="2">
    <source>
        <dbReference type="ARBA" id="ARBA00004141"/>
    </source>
</evidence>
<dbReference type="InterPro" id="IPR036097">
    <property type="entry name" value="HisK_dim/P_sf"/>
</dbReference>
<gene>
    <name evidence="15" type="ORF">EAH76_21670</name>
</gene>
<proteinExistence type="predicted"/>
<evidence type="ECO:0000256" key="11">
    <source>
        <dbReference type="ARBA" id="ARBA00023012"/>
    </source>
</evidence>
<name>A0A502FF36_9SPHN</name>
<evidence type="ECO:0000256" key="7">
    <source>
        <dbReference type="ARBA" id="ARBA00022741"/>
    </source>
</evidence>
<dbReference type="InterPro" id="IPR003661">
    <property type="entry name" value="HisK_dim/P_dom"/>
</dbReference>
<keyword evidence="10 13" id="KW-1133">Transmembrane helix</keyword>
<keyword evidence="16" id="KW-1185">Reference proteome</keyword>
<dbReference type="Proteomes" id="UP000319931">
    <property type="component" value="Unassembled WGS sequence"/>
</dbReference>
<accession>A0A502FF36</accession>
<feature type="domain" description="Histidine kinase" evidence="14">
    <location>
        <begin position="281"/>
        <end position="499"/>
    </location>
</feature>
<evidence type="ECO:0000256" key="9">
    <source>
        <dbReference type="ARBA" id="ARBA00022840"/>
    </source>
</evidence>
<comment type="caution">
    <text evidence="15">The sequence shown here is derived from an EMBL/GenBank/DDBJ whole genome shotgun (WGS) entry which is preliminary data.</text>
</comment>
<dbReference type="InterPro" id="IPR004358">
    <property type="entry name" value="Sig_transdc_His_kin-like_C"/>
</dbReference>
<dbReference type="EC" id="2.7.13.3" evidence="3"/>
<dbReference type="CDD" id="cd00075">
    <property type="entry name" value="HATPase"/>
    <property type="match status" value="1"/>
</dbReference>
<feature type="transmembrane region" description="Helical" evidence="13">
    <location>
        <begin position="20"/>
        <end position="42"/>
    </location>
</feature>
<dbReference type="PANTHER" id="PTHR45569">
    <property type="entry name" value="SENSOR PROTEIN KDPD"/>
    <property type="match status" value="1"/>
</dbReference>
<evidence type="ECO:0000256" key="8">
    <source>
        <dbReference type="ARBA" id="ARBA00022777"/>
    </source>
</evidence>
<dbReference type="InterPro" id="IPR052023">
    <property type="entry name" value="Histidine_kinase_KdpD"/>
</dbReference>
<evidence type="ECO:0000256" key="10">
    <source>
        <dbReference type="ARBA" id="ARBA00022989"/>
    </source>
</evidence>
<dbReference type="SUPFAM" id="SSF47384">
    <property type="entry name" value="Homodimeric domain of signal transducing histidine kinase"/>
    <property type="match status" value="1"/>
</dbReference>
<dbReference type="Gene3D" id="1.10.287.130">
    <property type="match status" value="1"/>
</dbReference>
<dbReference type="GO" id="GO:0005886">
    <property type="term" value="C:plasma membrane"/>
    <property type="evidence" value="ECO:0007669"/>
    <property type="project" value="TreeGrafter"/>
</dbReference>
<keyword evidence="5" id="KW-0808">Transferase</keyword>
<dbReference type="Gene3D" id="1.20.120.620">
    <property type="entry name" value="Backbone structure of the membrane domain of e. Coli histidine kinase receptor kdpd"/>
    <property type="match status" value="1"/>
</dbReference>
<dbReference type="GO" id="GO:0000155">
    <property type="term" value="F:phosphorelay sensor kinase activity"/>
    <property type="evidence" value="ECO:0007669"/>
    <property type="project" value="InterPro"/>
</dbReference>
<comment type="subcellular location">
    <subcellularLocation>
        <location evidence="2">Membrane</location>
        <topology evidence="2">Multi-pass membrane protein</topology>
    </subcellularLocation>
</comment>
<sequence length="504" mass="54588">MKRPMLDRGRLAIGDMRLRITLRELMTTAGIVGASSAAAFLVKPMNGEASEALIFVLGIMLCGAFEGLTAALIAAIAGFLIYNFYFAEPVLAFRLARGSDIAPLLVFNLCAVISGVLAGRLKDSVQAANRKNEALSRLLEMSQALQSAVRLGDVAAALRATPSARSGVSLHLFSIKNGRLQPLMDGAAQPEWQAMAERSLQSVDPIRCEDGLTAHRLDGSDGPLGVFVFKADAVTRLEPPFMAALANLFTLAMERATLSEMIEDVRALAKTEELKTALLSSVSHDFRTPLTAISASASSLIDYREQLDRDVSLRLLQGIVDDCERLNRYTANLLEMSRLEAGALPTNLQKIDVIEMLVAVMQRVRPRLNERRMTRLFTGTDIVVLADASLFELVLVNVLDNAILYSERKSCIHIEVEDDGGYCRITIADEGRGIPDEDLERVFDRFHRVARTEPSPLGSGLGLAIAKAFVGALGGSIAAMTPGIGLAGTRIVICLPLVKEDRPQ</sequence>
<keyword evidence="9" id="KW-0067">ATP-binding</keyword>
<dbReference type="CDD" id="cd00082">
    <property type="entry name" value="HisKA"/>
    <property type="match status" value="1"/>
</dbReference>
<keyword evidence="4" id="KW-0597">Phosphoprotein</keyword>
<dbReference type="SMART" id="SM00387">
    <property type="entry name" value="HATPase_c"/>
    <property type="match status" value="1"/>
</dbReference>
<keyword evidence="12 13" id="KW-0472">Membrane</keyword>
<dbReference type="PROSITE" id="PS50109">
    <property type="entry name" value="HIS_KIN"/>
    <property type="match status" value="1"/>
</dbReference>
<dbReference type="InterPro" id="IPR038318">
    <property type="entry name" value="KdpD_sf"/>
</dbReference>
<dbReference type="Gene3D" id="3.30.565.10">
    <property type="entry name" value="Histidine kinase-like ATPase, C-terminal domain"/>
    <property type="match status" value="1"/>
</dbReference>
<dbReference type="RefSeq" id="WP_140852357.1">
    <property type="nucleotide sequence ID" value="NZ_RCZC01000010.1"/>
</dbReference>
<dbReference type="SMART" id="SM00388">
    <property type="entry name" value="HisKA"/>
    <property type="match status" value="1"/>
</dbReference>
<protein>
    <recommendedName>
        <fullName evidence="3">histidine kinase</fullName>
        <ecNumber evidence="3">2.7.13.3</ecNumber>
    </recommendedName>
</protein>
<keyword evidence="7" id="KW-0547">Nucleotide-binding</keyword>
<feature type="transmembrane region" description="Helical" evidence="13">
    <location>
        <begin position="54"/>
        <end position="81"/>
    </location>
</feature>
<dbReference type="GO" id="GO:0005524">
    <property type="term" value="F:ATP binding"/>
    <property type="evidence" value="ECO:0007669"/>
    <property type="project" value="UniProtKB-KW"/>
</dbReference>
<dbReference type="Pfam" id="PF02518">
    <property type="entry name" value="HATPase_c"/>
    <property type="match status" value="1"/>
</dbReference>